<name>A0A7W7K9Q0_9SPHN</name>
<dbReference type="PROSITE" id="PS51257">
    <property type="entry name" value="PROKAR_LIPOPROTEIN"/>
    <property type="match status" value="1"/>
</dbReference>
<feature type="chain" id="PRO_5030708491" description="Cytochrome c" evidence="1">
    <location>
        <begin position="20"/>
        <end position="121"/>
    </location>
</feature>
<dbReference type="GO" id="GO:0009055">
    <property type="term" value="F:electron transfer activity"/>
    <property type="evidence" value="ECO:0007669"/>
    <property type="project" value="InterPro"/>
</dbReference>
<dbReference type="GO" id="GO:0020037">
    <property type="term" value="F:heme binding"/>
    <property type="evidence" value="ECO:0007669"/>
    <property type="project" value="InterPro"/>
</dbReference>
<evidence type="ECO:0000256" key="1">
    <source>
        <dbReference type="SAM" id="SignalP"/>
    </source>
</evidence>
<keyword evidence="1" id="KW-0732">Signal</keyword>
<protein>
    <recommendedName>
        <fullName evidence="4">Cytochrome c</fullName>
    </recommendedName>
</protein>
<feature type="signal peptide" evidence="1">
    <location>
        <begin position="1"/>
        <end position="19"/>
    </location>
</feature>
<accession>A0A7W7K9Q0</accession>
<dbReference type="AlphaFoldDB" id="A0A7W7K9Q0"/>
<gene>
    <name evidence="2" type="ORF">HNO88_001613</name>
</gene>
<keyword evidence="3" id="KW-1185">Reference proteome</keyword>
<dbReference type="InterPro" id="IPR036909">
    <property type="entry name" value="Cyt_c-like_dom_sf"/>
</dbReference>
<dbReference type="SUPFAM" id="SSF46626">
    <property type="entry name" value="Cytochrome c"/>
    <property type="match status" value="1"/>
</dbReference>
<evidence type="ECO:0000313" key="2">
    <source>
        <dbReference type="EMBL" id="MBB4858294.1"/>
    </source>
</evidence>
<comment type="caution">
    <text evidence="2">The sequence shown here is derived from an EMBL/GenBank/DDBJ whole genome shotgun (WGS) entry which is preliminary data.</text>
</comment>
<evidence type="ECO:0008006" key="4">
    <source>
        <dbReference type="Google" id="ProtNLM"/>
    </source>
</evidence>
<dbReference type="EMBL" id="JACHLR010000005">
    <property type="protein sequence ID" value="MBB4858294.1"/>
    <property type="molecule type" value="Genomic_DNA"/>
</dbReference>
<organism evidence="2 3">
    <name type="scientific">Novosphingobium chloroacetimidivorans</name>
    <dbReference type="NCBI Taxonomy" id="1428314"/>
    <lineage>
        <taxon>Bacteria</taxon>
        <taxon>Pseudomonadati</taxon>
        <taxon>Pseudomonadota</taxon>
        <taxon>Alphaproteobacteria</taxon>
        <taxon>Sphingomonadales</taxon>
        <taxon>Sphingomonadaceae</taxon>
        <taxon>Novosphingobium</taxon>
    </lineage>
</organism>
<sequence>MSRVSLTVTALLLLTGCQAQPSAEQPASEPQSFAALTRIETSRIELPADEETFGQGTHADLLNRSCLACHSTSMVRYQPPLTRKQWTATVTKMRDAYGAPFEAEETEAIVDALMATAPAKK</sequence>
<proteinExistence type="predicted"/>
<dbReference type="Gene3D" id="1.10.760.10">
    <property type="entry name" value="Cytochrome c-like domain"/>
    <property type="match status" value="1"/>
</dbReference>
<dbReference type="RefSeq" id="WP_184243835.1">
    <property type="nucleotide sequence ID" value="NZ_JACHLR010000005.1"/>
</dbReference>
<evidence type="ECO:0000313" key="3">
    <source>
        <dbReference type="Proteomes" id="UP000555448"/>
    </source>
</evidence>
<reference evidence="2 3" key="1">
    <citation type="submission" date="2020-08" db="EMBL/GenBank/DDBJ databases">
        <title>Functional genomics of gut bacteria from endangered species of beetles.</title>
        <authorList>
            <person name="Carlos-Shanley C."/>
        </authorList>
    </citation>
    <scope>NUCLEOTIDE SEQUENCE [LARGE SCALE GENOMIC DNA]</scope>
    <source>
        <strain evidence="2 3">S00245</strain>
    </source>
</reference>
<dbReference type="Proteomes" id="UP000555448">
    <property type="component" value="Unassembled WGS sequence"/>
</dbReference>